<evidence type="ECO:0000313" key="11">
    <source>
        <dbReference type="Proteomes" id="UP001140206"/>
    </source>
</evidence>
<proteinExistence type="predicted"/>
<feature type="domain" description="Glycosyltransferase 61 catalytic" evidence="7">
    <location>
        <begin position="260"/>
        <end position="377"/>
    </location>
</feature>
<evidence type="ECO:0000256" key="5">
    <source>
        <dbReference type="ARBA" id="ARBA00023180"/>
    </source>
</evidence>
<dbReference type="EMBL" id="JAMFTS010000002">
    <property type="protein sequence ID" value="KAJ4798243.1"/>
    <property type="molecule type" value="Genomic_DNA"/>
</dbReference>
<keyword evidence="4" id="KW-0808">Transferase</keyword>
<dbReference type="PANTHER" id="PTHR20961">
    <property type="entry name" value="GLYCOSYLTRANSFERASE"/>
    <property type="match status" value="1"/>
</dbReference>
<reference evidence="9" key="1">
    <citation type="submission" date="2022-08" db="EMBL/GenBank/DDBJ databases">
        <authorList>
            <person name="Marques A."/>
        </authorList>
    </citation>
    <scope>NUCLEOTIDE SEQUENCE</scope>
    <source>
        <strain evidence="9">RhyPub2mFocal</strain>
        <tissue evidence="9">Leaves</tissue>
    </source>
</reference>
<comment type="subcellular location">
    <subcellularLocation>
        <location evidence="1">Golgi apparatus membrane</location>
        <topology evidence="1">Single-pass type II membrane protein</topology>
    </subcellularLocation>
</comment>
<comment type="pathway">
    <text evidence="2">Glycan metabolism.</text>
</comment>
<evidence type="ECO:0000313" key="8">
    <source>
        <dbReference type="EMBL" id="KAJ4748797.1"/>
    </source>
</evidence>
<dbReference type="Pfam" id="PF04577">
    <property type="entry name" value="Glyco_transf_61"/>
    <property type="match status" value="1"/>
</dbReference>
<dbReference type="Proteomes" id="UP001140206">
    <property type="component" value="Chromosome 2"/>
</dbReference>
<evidence type="ECO:0000256" key="2">
    <source>
        <dbReference type="ARBA" id="ARBA00004881"/>
    </source>
</evidence>
<dbReference type="EMBL" id="JAMFTS010000005">
    <property type="protein sequence ID" value="KAJ4748797.1"/>
    <property type="molecule type" value="Genomic_DNA"/>
</dbReference>
<evidence type="ECO:0000313" key="9">
    <source>
        <dbReference type="EMBL" id="KAJ4757370.1"/>
    </source>
</evidence>
<evidence type="ECO:0000256" key="3">
    <source>
        <dbReference type="ARBA" id="ARBA00022676"/>
    </source>
</evidence>
<keyword evidence="6" id="KW-1133">Transmembrane helix</keyword>
<organism evidence="9 11">
    <name type="scientific">Rhynchospora pubera</name>
    <dbReference type="NCBI Taxonomy" id="906938"/>
    <lineage>
        <taxon>Eukaryota</taxon>
        <taxon>Viridiplantae</taxon>
        <taxon>Streptophyta</taxon>
        <taxon>Embryophyta</taxon>
        <taxon>Tracheophyta</taxon>
        <taxon>Spermatophyta</taxon>
        <taxon>Magnoliopsida</taxon>
        <taxon>Liliopsida</taxon>
        <taxon>Poales</taxon>
        <taxon>Cyperaceae</taxon>
        <taxon>Cyperoideae</taxon>
        <taxon>Rhynchosporeae</taxon>
        <taxon>Rhynchospora</taxon>
    </lineage>
</organism>
<dbReference type="EMBL" id="JAMFTS010000004">
    <property type="protein sequence ID" value="KAJ4757370.1"/>
    <property type="molecule type" value="Genomic_DNA"/>
</dbReference>
<evidence type="ECO:0000313" key="10">
    <source>
        <dbReference type="EMBL" id="KAJ4798243.1"/>
    </source>
</evidence>
<name>A0AAV8CNE4_9POAL</name>
<keyword evidence="3" id="KW-0328">Glycosyltransferase</keyword>
<dbReference type="GO" id="GO:0000139">
    <property type="term" value="C:Golgi membrane"/>
    <property type="evidence" value="ECO:0007669"/>
    <property type="project" value="UniProtKB-SubCell"/>
</dbReference>
<sequence>MKAQRHYARGEPKRIGNVVIIASMLLSLLFLSFIKSHYCGSGSSHVRSDVHLNSVVNTNEVVRHEERHSTDSTVEEDEDEEVQINPAAIGTVSLADVNNRPICFVPTKRSETCDAKGDIRIQGSTATVFIPTITQEHKIKPYARKHDEFALSYVKEWTVKPSNGDQAPPKCTQKHSVPAMLFSSNGFTGNLFHDYTDVLVPLFINTYPFHGEVKLVVSQVKSWWIKKFMLVFKQLTNYDIIDVDNDGEVHCFPRVIAGPTYHKELGVDPSKTPTGFSILEFKRMLRTAFKLERAEVVVTRKPKLLIISRKKSRRFMNLKAMIEAAEKLGFEVKNAEADMNTDPPTFARLVNSVDVMLGVHGAGLTNMVFLPVGSVLIQLTPYGNLEWLTKETFKDPAPDMGIHYIDYFVQLNESTLSEQYPKDHPVLKDPTAIHTQGGWDALKSIYLDKQNIRPDIEKFKRTLIEAQKLLRSKKKHHVQMH</sequence>
<dbReference type="Proteomes" id="UP001140206">
    <property type="component" value="Chromosome 5"/>
</dbReference>
<evidence type="ECO:0000256" key="4">
    <source>
        <dbReference type="ARBA" id="ARBA00022679"/>
    </source>
</evidence>
<dbReference type="GO" id="GO:0016763">
    <property type="term" value="F:pentosyltransferase activity"/>
    <property type="evidence" value="ECO:0007669"/>
    <property type="project" value="UniProtKB-ARBA"/>
</dbReference>
<evidence type="ECO:0000259" key="7">
    <source>
        <dbReference type="Pfam" id="PF04577"/>
    </source>
</evidence>
<protein>
    <recommendedName>
        <fullName evidence="7">Glycosyltransferase 61 catalytic domain-containing protein</fullName>
    </recommendedName>
</protein>
<dbReference type="AlphaFoldDB" id="A0AAV8CNE4"/>
<keyword evidence="6" id="KW-0812">Transmembrane</keyword>
<dbReference type="Proteomes" id="UP001140206">
    <property type="component" value="Chromosome 4"/>
</dbReference>
<dbReference type="InterPro" id="IPR007657">
    <property type="entry name" value="Glycosyltransferase_61"/>
</dbReference>
<gene>
    <name evidence="10" type="ORF">LUZ62_049489</name>
    <name evidence="9" type="ORF">LUZ62_067745</name>
    <name evidence="8" type="ORF">LUZ62_083202</name>
</gene>
<dbReference type="PANTHER" id="PTHR20961:SF100">
    <property type="entry name" value="OS02G0331200 PROTEIN"/>
    <property type="match status" value="1"/>
</dbReference>
<evidence type="ECO:0000256" key="1">
    <source>
        <dbReference type="ARBA" id="ARBA00004323"/>
    </source>
</evidence>
<accession>A0AAV8CNE4</accession>
<keyword evidence="11" id="KW-1185">Reference proteome</keyword>
<dbReference type="InterPro" id="IPR049625">
    <property type="entry name" value="Glyco_transf_61_cat"/>
</dbReference>
<keyword evidence="6" id="KW-0472">Membrane</keyword>
<evidence type="ECO:0000256" key="6">
    <source>
        <dbReference type="SAM" id="Phobius"/>
    </source>
</evidence>
<comment type="caution">
    <text evidence="9">The sequence shown here is derived from an EMBL/GenBank/DDBJ whole genome shotgun (WGS) entry which is preliminary data.</text>
</comment>
<keyword evidence="5" id="KW-0325">Glycoprotein</keyword>
<feature type="transmembrane region" description="Helical" evidence="6">
    <location>
        <begin position="15"/>
        <end position="34"/>
    </location>
</feature>